<keyword evidence="1" id="KW-1133">Transmembrane helix</keyword>
<keyword evidence="1" id="KW-0472">Membrane</keyword>
<keyword evidence="1" id="KW-0812">Transmembrane</keyword>
<protein>
    <submittedName>
        <fullName evidence="2">Uncharacterized protein</fullName>
    </submittedName>
</protein>
<comment type="caution">
    <text evidence="2">The sequence shown here is derived from an EMBL/GenBank/DDBJ whole genome shotgun (WGS) entry which is preliminary data.</text>
</comment>
<feature type="transmembrane region" description="Helical" evidence="1">
    <location>
        <begin position="40"/>
        <end position="66"/>
    </location>
</feature>
<feature type="transmembrane region" description="Helical" evidence="1">
    <location>
        <begin position="6"/>
        <end position="28"/>
    </location>
</feature>
<evidence type="ECO:0000256" key="1">
    <source>
        <dbReference type="SAM" id="Phobius"/>
    </source>
</evidence>
<name>A0A0G0QXX1_9BACT</name>
<proteinExistence type="predicted"/>
<dbReference type="Proteomes" id="UP000034799">
    <property type="component" value="Unassembled WGS sequence"/>
</dbReference>
<evidence type="ECO:0000313" key="3">
    <source>
        <dbReference type="Proteomes" id="UP000034799"/>
    </source>
</evidence>
<reference evidence="2 3" key="1">
    <citation type="journal article" date="2015" name="Nature">
        <title>rRNA introns, odd ribosomes, and small enigmatic genomes across a large radiation of phyla.</title>
        <authorList>
            <person name="Brown C.T."/>
            <person name="Hug L.A."/>
            <person name="Thomas B.C."/>
            <person name="Sharon I."/>
            <person name="Castelle C.J."/>
            <person name="Singh A."/>
            <person name="Wilkins M.J."/>
            <person name="Williams K.H."/>
            <person name="Banfield J.F."/>
        </authorList>
    </citation>
    <scope>NUCLEOTIDE SEQUENCE [LARGE SCALE GENOMIC DNA]</scope>
</reference>
<dbReference type="STRING" id="1619100.UT34_C0001G0533"/>
<dbReference type="AlphaFoldDB" id="A0A0G0QXX1"/>
<gene>
    <name evidence="2" type="ORF">UT34_C0001G0533</name>
</gene>
<organism evidence="2 3">
    <name type="scientific">candidate division WS6 bacterium GW2011_GWF2_39_15</name>
    <dbReference type="NCBI Taxonomy" id="1619100"/>
    <lineage>
        <taxon>Bacteria</taxon>
        <taxon>Candidatus Dojkabacteria</taxon>
    </lineage>
</organism>
<sequence length="122" mass="14082">MKFLLTQFFILFSSVTFLIYMLSLDYFVPYTSPQSINWYNTSLILFLLFATTQSFVSLIVFLFQKFLAYGWREFPDYKVSLRWGNILGISLVGGVFLNILGILVFPWGSLALLLVIILITVI</sequence>
<dbReference type="EMBL" id="LBWK01000001">
    <property type="protein sequence ID" value="KKR06492.1"/>
    <property type="molecule type" value="Genomic_DNA"/>
</dbReference>
<accession>A0A0G0QXX1</accession>
<evidence type="ECO:0000313" key="2">
    <source>
        <dbReference type="EMBL" id="KKR06492.1"/>
    </source>
</evidence>
<feature type="transmembrane region" description="Helical" evidence="1">
    <location>
        <begin position="86"/>
        <end position="119"/>
    </location>
</feature>